<evidence type="ECO:0000313" key="13">
    <source>
        <dbReference type="Proteomes" id="UP000437068"/>
    </source>
</evidence>
<evidence type="ECO:0000313" key="8">
    <source>
        <dbReference type="EMBL" id="KAE9192068.1"/>
    </source>
</evidence>
<dbReference type="Proteomes" id="UP000440367">
    <property type="component" value="Unassembled WGS sequence"/>
</dbReference>
<proteinExistence type="predicted"/>
<dbReference type="EMBL" id="QXGA01002044">
    <property type="protein sequence ID" value="KAE9104983.1"/>
    <property type="molecule type" value="Genomic_DNA"/>
</dbReference>
<dbReference type="EMBL" id="QXGC01002021">
    <property type="protein sequence ID" value="KAE9192068.1"/>
    <property type="molecule type" value="Genomic_DNA"/>
</dbReference>
<evidence type="ECO:0000313" key="12">
    <source>
        <dbReference type="Proteomes" id="UP000433483"/>
    </source>
</evidence>
<dbReference type="Proteomes" id="UP000437068">
    <property type="component" value="Unassembled WGS sequence"/>
</dbReference>
<evidence type="ECO:0000313" key="10">
    <source>
        <dbReference type="EMBL" id="KAE9285887.1"/>
    </source>
</evidence>
<dbReference type="Proteomes" id="UP000433483">
    <property type="component" value="Unassembled WGS sequence"/>
</dbReference>
<evidence type="ECO:0000313" key="15">
    <source>
        <dbReference type="Proteomes" id="UP000440732"/>
    </source>
</evidence>
<dbReference type="Proteomes" id="UP000476176">
    <property type="component" value="Unassembled WGS sequence"/>
</dbReference>
<evidence type="ECO:0000313" key="5">
    <source>
        <dbReference type="EMBL" id="KAE9082194.1"/>
    </source>
</evidence>
<evidence type="ECO:0000313" key="17">
    <source>
        <dbReference type="Proteomes" id="UP000460718"/>
    </source>
</evidence>
<dbReference type="EMBL" id="QXGD01002069">
    <property type="protein sequence ID" value="KAE9194153.1"/>
    <property type="molecule type" value="Genomic_DNA"/>
</dbReference>
<dbReference type="EMBL" id="QXFZ01002034">
    <property type="protein sequence ID" value="KAE9081633.1"/>
    <property type="molecule type" value="Genomic_DNA"/>
</dbReference>
<dbReference type="EMBL" id="QXFW01001982">
    <property type="protein sequence ID" value="KAE8983439.1"/>
    <property type="molecule type" value="Genomic_DNA"/>
</dbReference>
<evidence type="ECO:0000256" key="1">
    <source>
        <dbReference type="SAM" id="SignalP"/>
    </source>
</evidence>
<sequence>MSRLTFNFALVWAPRVQTCVARGATQTRSQMKNVPIHTNGCTGGCCSHSSYRNECSS</sequence>
<evidence type="ECO:0000313" key="4">
    <source>
        <dbReference type="EMBL" id="KAE9081633.1"/>
    </source>
</evidence>
<keyword evidence="1" id="KW-0732">Signal</keyword>
<dbReference type="EMBL" id="QXGB01002045">
    <property type="protein sequence ID" value="KAE9182229.1"/>
    <property type="molecule type" value="Genomic_DNA"/>
</dbReference>
<protein>
    <submittedName>
        <fullName evidence="2">Uncharacterized protein</fullName>
    </submittedName>
</protein>
<gene>
    <name evidence="10" type="ORF">PF001_g21702</name>
    <name evidence="9" type="ORF">PF002_g23687</name>
    <name evidence="8" type="ORF">PF004_g21419</name>
    <name evidence="7" type="ORF">PF005_g22572</name>
    <name evidence="6" type="ORF">PF006_g21761</name>
    <name evidence="4" type="ORF">PF007_g22582</name>
    <name evidence="2" type="ORF">PF009_g23461</name>
    <name evidence="5" type="ORF">PF010_g21686</name>
    <name evidence="3" type="ORF">PF011_g21183</name>
</gene>
<dbReference type="AlphaFoldDB" id="A0A6A3DX65"/>
<organism evidence="2 11">
    <name type="scientific">Phytophthora fragariae</name>
    <dbReference type="NCBI Taxonomy" id="53985"/>
    <lineage>
        <taxon>Eukaryota</taxon>
        <taxon>Sar</taxon>
        <taxon>Stramenopiles</taxon>
        <taxon>Oomycota</taxon>
        <taxon>Peronosporomycetes</taxon>
        <taxon>Peronosporales</taxon>
        <taxon>Peronosporaceae</taxon>
        <taxon>Phytophthora</taxon>
    </lineage>
</organism>
<evidence type="ECO:0000313" key="7">
    <source>
        <dbReference type="EMBL" id="KAE9182229.1"/>
    </source>
</evidence>
<evidence type="ECO:0000313" key="6">
    <source>
        <dbReference type="EMBL" id="KAE9104983.1"/>
    </source>
</evidence>
<dbReference type="EMBL" id="QXGE01002006">
    <property type="protein sequence ID" value="KAE9285887.1"/>
    <property type="molecule type" value="Genomic_DNA"/>
</dbReference>
<keyword evidence="12" id="KW-1185">Reference proteome</keyword>
<feature type="chain" id="PRO_5036163553" evidence="1">
    <location>
        <begin position="19"/>
        <end position="57"/>
    </location>
</feature>
<comment type="caution">
    <text evidence="2">The sequence shown here is derived from an EMBL/GenBank/DDBJ whole genome shotgun (WGS) entry which is preliminary data.</text>
</comment>
<dbReference type="Proteomes" id="UP000440732">
    <property type="component" value="Unassembled WGS sequence"/>
</dbReference>
<dbReference type="EMBL" id="QXGF01002058">
    <property type="protein sequence ID" value="KAE8926344.1"/>
    <property type="molecule type" value="Genomic_DNA"/>
</dbReference>
<dbReference type="Proteomes" id="UP000488956">
    <property type="component" value="Unassembled WGS sequence"/>
</dbReference>
<evidence type="ECO:0000313" key="14">
    <source>
        <dbReference type="Proteomes" id="UP000440367"/>
    </source>
</evidence>
<evidence type="ECO:0000313" key="2">
    <source>
        <dbReference type="EMBL" id="KAE8926344.1"/>
    </source>
</evidence>
<dbReference type="EMBL" id="QXFX01001985">
    <property type="protein sequence ID" value="KAE9082194.1"/>
    <property type="molecule type" value="Genomic_DNA"/>
</dbReference>
<evidence type="ECO:0000313" key="11">
    <source>
        <dbReference type="Proteomes" id="UP000429523"/>
    </source>
</evidence>
<feature type="signal peptide" evidence="1">
    <location>
        <begin position="1"/>
        <end position="18"/>
    </location>
</feature>
<name>A0A6A3DX65_9STRA</name>
<dbReference type="Proteomes" id="UP000441208">
    <property type="component" value="Unassembled WGS sequence"/>
</dbReference>
<dbReference type="Proteomes" id="UP000460718">
    <property type="component" value="Unassembled WGS sequence"/>
</dbReference>
<reference evidence="11 12" key="1">
    <citation type="submission" date="2018-08" db="EMBL/GenBank/DDBJ databases">
        <title>Genomic investigation of the strawberry pathogen Phytophthora fragariae indicates pathogenicity is determined by transcriptional variation in three key races.</title>
        <authorList>
            <person name="Adams T.M."/>
            <person name="Armitage A.D."/>
            <person name="Sobczyk M.K."/>
            <person name="Bates H.J."/>
            <person name="Dunwell J.M."/>
            <person name="Nellist C.F."/>
            <person name="Harrison R.J."/>
        </authorList>
    </citation>
    <scope>NUCLEOTIDE SEQUENCE [LARGE SCALE GENOMIC DNA]</scope>
    <source>
        <strain evidence="10 13">A4</strain>
        <strain evidence="9 14">BC-1</strain>
        <strain evidence="8 18">BC-23</strain>
        <strain evidence="7 12">NOV-27</strain>
        <strain evidence="6 15">NOV-5</strain>
        <strain evidence="4 16">NOV-71</strain>
        <strain evidence="2 11">NOV-9</strain>
        <strain evidence="5 19">ONT-3</strain>
        <strain evidence="3 17">SCRP245</strain>
    </source>
</reference>
<dbReference type="Proteomes" id="UP000429523">
    <property type="component" value="Unassembled WGS sequence"/>
</dbReference>
<evidence type="ECO:0000313" key="16">
    <source>
        <dbReference type="Proteomes" id="UP000441208"/>
    </source>
</evidence>
<accession>A0A6A3DX65</accession>
<evidence type="ECO:0000313" key="3">
    <source>
        <dbReference type="EMBL" id="KAE8983439.1"/>
    </source>
</evidence>
<evidence type="ECO:0000313" key="18">
    <source>
        <dbReference type="Proteomes" id="UP000476176"/>
    </source>
</evidence>
<evidence type="ECO:0000313" key="9">
    <source>
        <dbReference type="EMBL" id="KAE9194153.1"/>
    </source>
</evidence>
<evidence type="ECO:0000313" key="19">
    <source>
        <dbReference type="Proteomes" id="UP000488956"/>
    </source>
</evidence>